<sequence>MALNTNLLGPKADDEREEFAIEGLVFEVQCALQAALDESKVSHKELAKRLKMTPARVSQIFSSKGANLTLKTIARIQHAIGEEFELRRKSDRNEIEKQRYALSIFNSASKGGNFWRETTANKDYNIRAKLAA</sequence>
<dbReference type="Proteomes" id="UP000604473">
    <property type="component" value="Unassembled WGS sequence"/>
</dbReference>
<dbReference type="SUPFAM" id="SSF47413">
    <property type="entry name" value="lambda repressor-like DNA-binding domains"/>
    <property type="match status" value="1"/>
</dbReference>
<keyword evidence="3" id="KW-1185">Reference proteome</keyword>
<dbReference type="PROSITE" id="PS50943">
    <property type="entry name" value="HTH_CROC1"/>
    <property type="match status" value="1"/>
</dbReference>
<organism evidence="2 3">
    <name type="scientific">Rhodovulum sulfidophilum</name>
    <name type="common">Rhodobacter sulfidophilus</name>
    <dbReference type="NCBI Taxonomy" id="35806"/>
    <lineage>
        <taxon>Bacteria</taxon>
        <taxon>Pseudomonadati</taxon>
        <taxon>Pseudomonadota</taxon>
        <taxon>Alphaproteobacteria</taxon>
        <taxon>Rhodobacterales</taxon>
        <taxon>Paracoccaceae</taxon>
        <taxon>Rhodovulum</taxon>
    </lineage>
</organism>
<name>A0ABS1RQP2_RHOSU</name>
<accession>A0ABS1RQP2</accession>
<evidence type="ECO:0000259" key="1">
    <source>
        <dbReference type="PROSITE" id="PS50943"/>
    </source>
</evidence>
<evidence type="ECO:0000313" key="2">
    <source>
        <dbReference type="EMBL" id="MBL3608233.1"/>
    </source>
</evidence>
<gene>
    <name evidence="2" type="ORF">JMM60_05365</name>
</gene>
<comment type="caution">
    <text evidence="2">The sequence shown here is derived from an EMBL/GenBank/DDBJ whole genome shotgun (WGS) entry which is preliminary data.</text>
</comment>
<dbReference type="InterPro" id="IPR001387">
    <property type="entry name" value="Cro/C1-type_HTH"/>
</dbReference>
<dbReference type="CDD" id="cd00093">
    <property type="entry name" value="HTH_XRE"/>
    <property type="match status" value="1"/>
</dbReference>
<dbReference type="SMART" id="SM00530">
    <property type="entry name" value="HTH_XRE"/>
    <property type="match status" value="1"/>
</dbReference>
<dbReference type="EMBL" id="JAESJJ010000004">
    <property type="protein sequence ID" value="MBL3608233.1"/>
    <property type="molecule type" value="Genomic_DNA"/>
</dbReference>
<proteinExistence type="predicted"/>
<protein>
    <submittedName>
        <fullName evidence="2">Helix-turn-helix transcriptional regulator</fullName>
    </submittedName>
</protein>
<dbReference type="Gene3D" id="1.10.260.40">
    <property type="entry name" value="lambda repressor-like DNA-binding domains"/>
    <property type="match status" value="1"/>
</dbReference>
<dbReference type="Pfam" id="PF01381">
    <property type="entry name" value="HTH_3"/>
    <property type="match status" value="1"/>
</dbReference>
<feature type="domain" description="HTH cro/C1-type" evidence="1">
    <location>
        <begin position="32"/>
        <end position="87"/>
    </location>
</feature>
<reference evidence="2 3" key="1">
    <citation type="submission" date="2021-01" db="EMBL/GenBank/DDBJ databases">
        <title>Draft genomes of Rhodovulum sulfidophilum.</title>
        <authorList>
            <person name="Guzman M.S."/>
        </authorList>
    </citation>
    <scope>NUCLEOTIDE SEQUENCE [LARGE SCALE GENOMIC DNA]</scope>
    <source>
        <strain evidence="2 3">AB35</strain>
    </source>
</reference>
<evidence type="ECO:0000313" key="3">
    <source>
        <dbReference type="Proteomes" id="UP000604473"/>
    </source>
</evidence>
<dbReference type="InterPro" id="IPR010982">
    <property type="entry name" value="Lambda_DNA-bd_dom_sf"/>
</dbReference>
<dbReference type="RefSeq" id="WP_202247795.1">
    <property type="nucleotide sequence ID" value="NZ_JAESJJ010000004.1"/>
</dbReference>